<dbReference type="PANTHER" id="PTHR23161">
    <property type="entry name" value="PROTEIN CIP2A"/>
    <property type="match status" value="1"/>
</dbReference>
<evidence type="ECO:0000256" key="1">
    <source>
        <dbReference type="SAM" id="Coils"/>
    </source>
</evidence>
<keyword evidence="1" id="KW-0175">Coiled coil</keyword>
<evidence type="ECO:0000313" key="3">
    <source>
        <dbReference type="WBParaSite" id="jg2273"/>
    </source>
</evidence>
<organism evidence="2 3">
    <name type="scientific">Ditylenchus dipsaci</name>
    <dbReference type="NCBI Taxonomy" id="166011"/>
    <lineage>
        <taxon>Eukaryota</taxon>
        <taxon>Metazoa</taxon>
        <taxon>Ecdysozoa</taxon>
        <taxon>Nematoda</taxon>
        <taxon>Chromadorea</taxon>
        <taxon>Rhabditida</taxon>
        <taxon>Tylenchina</taxon>
        <taxon>Tylenchomorpha</taxon>
        <taxon>Sphaerularioidea</taxon>
        <taxon>Anguinidae</taxon>
        <taxon>Anguininae</taxon>
        <taxon>Ditylenchus</taxon>
    </lineage>
</organism>
<reference evidence="3" key="1">
    <citation type="submission" date="2022-11" db="UniProtKB">
        <authorList>
            <consortium name="WormBaseParasite"/>
        </authorList>
    </citation>
    <scope>IDENTIFICATION</scope>
</reference>
<dbReference type="AlphaFoldDB" id="A0A915DRE9"/>
<evidence type="ECO:0000313" key="2">
    <source>
        <dbReference type="Proteomes" id="UP000887574"/>
    </source>
</evidence>
<sequence length="307" mass="35745">MLICRIGAKRCGHFTTASEAVSIGQDFSKAHKDLYWRTLKDERIIPFVAFAISYGSNEMVYDAFVLFTHCAQVQEFPIHLLANLTSVANKRSTNLEVSHESLPRNGHRLSLESSLDMATLYEIPSQNGSSFSNIEELLEQMKKGTNMNDLHKNREMELEKLITLKEQALSQSEHMRITKRDRNSSEVENLRLLLHDLENKNTGRDEEKDGRRHEFLKIDFESKYRELEQEKKQLTDENDKERDLHAVLRKRFDDITQKFDLATTTIFEKQMEIEKVTKDALEATQLSERTHAALEQTKKNCWKLIIL</sequence>
<accession>A0A915DRE9</accession>
<dbReference type="PANTHER" id="PTHR23161:SF2">
    <property type="entry name" value="PROTEIN CIP2A"/>
    <property type="match status" value="1"/>
</dbReference>
<name>A0A915DRE9_9BILA</name>
<proteinExistence type="predicted"/>
<feature type="coiled-coil region" evidence="1">
    <location>
        <begin position="180"/>
        <end position="251"/>
    </location>
</feature>
<dbReference type="WBParaSite" id="jg2273">
    <property type="protein sequence ID" value="jg2273"/>
    <property type="gene ID" value="jg2273"/>
</dbReference>
<keyword evidence="2" id="KW-1185">Reference proteome</keyword>
<dbReference type="Proteomes" id="UP000887574">
    <property type="component" value="Unplaced"/>
</dbReference>
<dbReference type="InterPro" id="IPR042510">
    <property type="entry name" value="CIP2A"/>
</dbReference>
<protein>
    <submittedName>
        <fullName evidence="3">Uncharacterized protein</fullName>
    </submittedName>
</protein>